<dbReference type="GO" id="GO:0016788">
    <property type="term" value="F:hydrolase activity, acting on ester bonds"/>
    <property type="evidence" value="ECO:0007669"/>
    <property type="project" value="UniProtKB-UniRule"/>
</dbReference>
<evidence type="ECO:0000313" key="8">
    <source>
        <dbReference type="Proteomes" id="UP000230431"/>
    </source>
</evidence>
<dbReference type="NCBIfam" id="TIGR00250">
    <property type="entry name" value="RNAse_H_YqgF"/>
    <property type="match status" value="1"/>
</dbReference>
<dbReference type="GO" id="GO:0000967">
    <property type="term" value="P:rRNA 5'-end processing"/>
    <property type="evidence" value="ECO:0007669"/>
    <property type="project" value="UniProtKB-UniRule"/>
</dbReference>
<dbReference type="SUPFAM" id="SSF53098">
    <property type="entry name" value="Ribonuclease H-like"/>
    <property type="match status" value="1"/>
</dbReference>
<name>A0A2H0RI61_9BACT</name>
<comment type="similarity">
    <text evidence="5">Belongs to the YqgF HJR family.</text>
</comment>
<dbReference type="InterPro" id="IPR005227">
    <property type="entry name" value="YqgF"/>
</dbReference>
<dbReference type="Gene3D" id="3.30.420.140">
    <property type="entry name" value="YqgF/RNase H-like domain"/>
    <property type="match status" value="1"/>
</dbReference>
<accession>A0A2H0RI61</accession>
<keyword evidence="3 5" id="KW-0540">Nuclease</keyword>
<comment type="function">
    <text evidence="5">Could be a nuclease involved in processing of the 5'-end of pre-16S rRNA.</text>
</comment>
<dbReference type="SMART" id="SM00732">
    <property type="entry name" value="YqgFc"/>
    <property type="match status" value="1"/>
</dbReference>
<evidence type="ECO:0000313" key="7">
    <source>
        <dbReference type="EMBL" id="PIR46229.1"/>
    </source>
</evidence>
<evidence type="ECO:0000256" key="2">
    <source>
        <dbReference type="ARBA" id="ARBA00022517"/>
    </source>
</evidence>
<dbReference type="PANTHER" id="PTHR33317:SF4">
    <property type="entry name" value="POLYNUCLEOTIDYL TRANSFERASE, RIBONUCLEASE H-LIKE SUPERFAMILY PROTEIN"/>
    <property type="match status" value="1"/>
</dbReference>
<organism evidence="7 8">
    <name type="scientific">Candidatus Vogelbacteria bacterium CG10_big_fil_rev_8_21_14_0_10_49_38</name>
    <dbReference type="NCBI Taxonomy" id="1975043"/>
    <lineage>
        <taxon>Bacteria</taxon>
        <taxon>Candidatus Vogeliibacteriota</taxon>
    </lineage>
</organism>
<dbReference type="InterPro" id="IPR006641">
    <property type="entry name" value="YqgF/RNaseH-like_dom"/>
</dbReference>
<evidence type="ECO:0000256" key="1">
    <source>
        <dbReference type="ARBA" id="ARBA00022490"/>
    </source>
</evidence>
<evidence type="ECO:0000256" key="4">
    <source>
        <dbReference type="ARBA" id="ARBA00022801"/>
    </source>
</evidence>
<dbReference type="AlphaFoldDB" id="A0A2H0RI61"/>
<keyword evidence="1 5" id="KW-0963">Cytoplasm</keyword>
<dbReference type="InterPro" id="IPR012337">
    <property type="entry name" value="RNaseH-like_sf"/>
</dbReference>
<evidence type="ECO:0000256" key="5">
    <source>
        <dbReference type="HAMAP-Rule" id="MF_00651"/>
    </source>
</evidence>
<dbReference type="EC" id="3.1.-.-" evidence="5"/>
<comment type="caution">
    <text evidence="7">The sequence shown here is derived from an EMBL/GenBank/DDBJ whole genome shotgun (WGS) entry which is preliminary data.</text>
</comment>
<dbReference type="EMBL" id="PCYK01000005">
    <property type="protein sequence ID" value="PIR46229.1"/>
    <property type="molecule type" value="Genomic_DNA"/>
</dbReference>
<proteinExistence type="inferred from homology"/>
<dbReference type="Pfam" id="PF03652">
    <property type="entry name" value="RuvX"/>
    <property type="match status" value="1"/>
</dbReference>
<dbReference type="HAMAP" id="MF_00651">
    <property type="entry name" value="Nuclease_YqgF"/>
    <property type="match status" value="1"/>
</dbReference>
<dbReference type="InterPro" id="IPR037027">
    <property type="entry name" value="YqgF/RNaseH-like_dom_sf"/>
</dbReference>
<comment type="subcellular location">
    <subcellularLocation>
        <location evidence="5">Cytoplasm</location>
    </subcellularLocation>
</comment>
<reference evidence="7 8" key="1">
    <citation type="submission" date="2017-09" db="EMBL/GenBank/DDBJ databases">
        <title>Depth-based differentiation of microbial function through sediment-hosted aquifers and enrichment of novel symbionts in the deep terrestrial subsurface.</title>
        <authorList>
            <person name="Probst A.J."/>
            <person name="Ladd B."/>
            <person name="Jarett J.K."/>
            <person name="Geller-Mcgrath D.E."/>
            <person name="Sieber C.M."/>
            <person name="Emerson J.B."/>
            <person name="Anantharaman K."/>
            <person name="Thomas B.C."/>
            <person name="Malmstrom R."/>
            <person name="Stieglmeier M."/>
            <person name="Klingl A."/>
            <person name="Woyke T."/>
            <person name="Ryan C.M."/>
            <person name="Banfield J.F."/>
        </authorList>
    </citation>
    <scope>NUCLEOTIDE SEQUENCE [LARGE SCALE GENOMIC DNA]</scope>
    <source>
        <strain evidence="7">CG10_big_fil_rev_8_21_14_0_10_49_38</strain>
    </source>
</reference>
<keyword evidence="4 5" id="KW-0378">Hydrolase</keyword>
<sequence length="130" mass="13975">MIYLGIDYGHRKVGLAKSDESGRFAFPYLVLPNNAVLLETIKGICVKEGVGKVILGQSLDLSGAENPIQAAIAKFKDKLAATIGLPVEGQTEFFTTREARRVIDEGQTDPATDARAAALILKSYLDKHSG</sequence>
<evidence type="ECO:0000256" key="3">
    <source>
        <dbReference type="ARBA" id="ARBA00022722"/>
    </source>
</evidence>
<dbReference type="Proteomes" id="UP000230431">
    <property type="component" value="Unassembled WGS sequence"/>
</dbReference>
<dbReference type="CDD" id="cd16964">
    <property type="entry name" value="YqgF"/>
    <property type="match status" value="1"/>
</dbReference>
<gene>
    <name evidence="7" type="ORF">COV08_00860</name>
</gene>
<dbReference type="PANTHER" id="PTHR33317">
    <property type="entry name" value="POLYNUCLEOTIDYL TRANSFERASE, RIBONUCLEASE H-LIKE SUPERFAMILY PROTEIN"/>
    <property type="match status" value="1"/>
</dbReference>
<evidence type="ECO:0000259" key="6">
    <source>
        <dbReference type="SMART" id="SM00732"/>
    </source>
</evidence>
<feature type="domain" description="YqgF/RNase H-like" evidence="6">
    <location>
        <begin position="1"/>
        <end position="99"/>
    </location>
</feature>
<dbReference type="GO" id="GO:0005737">
    <property type="term" value="C:cytoplasm"/>
    <property type="evidence" value="ECO:0007669"/>
    <property type="project" value="UniProtKB-SubCell"/>
</dbReference>
<dbReference type="GO" id="GO:0004518">
    <property type="term" value="F:nuclease activity"/>
    <property type="evidence" value="ECO:0007669"/>
    <property type="project" value="UniProtKB-KW"/>
</dbReference>
<keyword evidence="2 5" id="KW-0690">Ribosome biogenesis</keyword>
<protein>
    <recommendedName>
        <fullName evidence="5">Putative pre-16S rRNA nuclease</fullName>
        <ecNumber evidence="5">3.1.-.-</ecNumber>
    </recommendedName>
</protein>